<evidence type="ECO:0000256" key="6">
    <source>
        <dbReference type="ARBA" id="ARBA00023266"/>
    </source>
</evidence>
<dbReference type="HAMAP" id="MF_00423">
    <property type="entry name" value="SelA"/>
    <property type="match status" value="1"/>
</dbReference>
<protein>
    <recommendedName>
        <fullName evidence="8">L-seryl-tRNA selenium transferase N-terminal domain-containing protein</fullName>
    </recommendedName>
</protein>
<proteinExistence type="inferred from homology"/>
<accession>A0A381QD81</accession>
<comment type="cofactor">
    <cofactor evidence="1">
        <name>pyridoxal 5'-phosphate</name>
        <dbReference type="ChEBI" id="CHEBI:597326"/>
    </cofactor>
</comment>
<evidence type="ECO:0008006" key="8">
    <source>
        <dbReference type="Google" id="ProtNLM"/>
    </source>
</evidence>
<dbReference type="EMBL" id="UINC01001252">
    <property type="protein sequence ID" value="SUZ75623.1"/>
    <property type="molecule type" value="Genomic_DNA"/>
</dbReference>
<dbReference type="GO" id="GO:0005737">
    <property type="term" value="C:cytoplasm"/>
    <property type="evidence" value="ECO:0007669"/>
    <property type="project" value="InterPro"/>
</dbReference>
<dbReference type="AlphaFoldDB" id="A0A381QD81"/>
<evidence type="ECO:0000256" key="5">
    <source>
        <dbReference type="ARBA" id="ARBA00022917"/>
    </source>
</evidence>
<keyword evidence="5" id="KW-0648">Protein biosynthesis</keyword>
<dbReference type="InterPro" id="IPR018319">
    <property type="entry name" value="SelA-like"/>
</dbReference>
<dbReference type="InterPro" id="IPR004534">
    <property type="entry name" value="SelA_trans"/>
</dbReference>
<dbReference type="InterPro" id="IPR015424">
    <property type="entry name" value="PyrdxlP-dep_Trfase"/>
</dbReference>
<reference evidence="7" key="1">
    <citation type="submission" date="2018-05" db="EMBL/GenBank/DDBJ databases">
        <authorList>
            <person name="Lanie J.A."/>
            <person name="Ng W.-L."/>
            <person name="Kazmierczak K.M."/>
            <person name="Andrzejewski T.M."/>
            <person name="Davidsen T.M."/>
            <person name="Wayne K.J."/>
            <person name="Tettelin H."/>
            <person name="Glass J.I."/>
            <person name="Rusch D."/>
            <person name="Podicherti R."/>
            <person name="Tsui H.-C.T."/>
            <person name="Winkler M.E."/>
        </authorList>
    </citation>
    <scope>NUCLEOTIDE SEQUENCE</scope>
</reference>
<dbReference type="InterPro" id="IPR015421">
    <property type="entry name" value="PyrdxlP-dep_Trfase_major"/>
</dbReference>
<gene>
    <name evidence="7" type="ORF">METZ01_LOCUS28477</name>
</gene>
<dbReference type="PANTHER" id="PTHR32328:SF0">
    <property type="entry name" value="L-SERYL-TRNA(SEC) SELENIUM TRANSFERASE"/>
    <property type="match status" value="1"/>
</dbReference>
<dbReference type="PANTHER" id="PTHR32328">
    <property type="entry name" value="L-SERYL-TRNA(SEC) SELENIUM TRANSFERASE"/>
    <property type="match status" value="1"/>
</dbReference>
<name>A0A381QD81_9ZZZZ</name>
<keyword evidence="6" id="KW-0711">Selenium</keyword>
<dbReference type="Pfam" id="PF03841">
    <property type="entry name" value="SelA"/>
    <property type="match status" value="1"/>
</dbReference>
<organism evidence="7">
    <name type="scientific">marine metagenome</name>
    <dbReference type="NCBI Taxonomy" id="408172"/>
    <lineage>
        <taxon>unclassified sequences</taxon>
        <taxon>metagenomes</taxon>
        <taxon>ecological metagenomes</taxon>
    </lineage>
</organism>
<evidence type="ECO:0000256" key="4">
    <source>
        <dbReference type="ARBA" id="ARBA00022898"/>
    </source>
</evidence>
<sequence length="434" mass="46097">VVKVTRIVIQEIRNRLLAGDKEIDPDGLSYYARTVVIRLEQETMPSLRRVINATGVVLHTNLGRAPLAEVAVDAMATTARGYSNLEYDVEAGRRGSRYDHCVKLLRELTGAEDAIVVNNNAAALVLVLNTTARGKGVAVSRGELVEIGGGFRIPEILERAGASLVEVGSTNRTRLSDYQNSIKKDKVAAILKVHRSNFRITGFTEDTTLASLADLANEEGIPLLHDLGSGLFITSDALALPAEPLAADSLSAGADLVAVSGDKLLGGPQAGIILGNSELINALRQNPLCRALRVDKVTLAGLEATLQLYRDPGQALEAIPTLRMLGNTPENLGKRCEELAAELTGLGIGSSIVESEGRVGGGTYPGVKLPGFALALDGPHGAEVLAMHLRNGDPPVIARIVDNRVFIDLRTVLPGQENDLVRRVREASNEGLGS</sequence>
<dbReference type="SUPFAM" id="SSF53383">
    <property type="entry name" value="PLP-dependent transferases"/>
    <property type="match status" value="1"/>
</dbReference>
<dbReference type="Gene3D" id="3.90.1150.180">
    <property type="match status" value="1"/>
</dbReference>
<dbReference type="NCBIfam" id="TIGR00474">
    <property type="entry name" value="selA"/>
    <property type="match status" value="1"/>
</dbReference>
<keyword evidence="2" id="KW-0963">Cytoplasm</keyword>
<dbReference type="Gene3D" id="3.40.640.10">
    <property type="entry name" value="Type I PLP-dependent aspartate aminotransferase-like (Major domain)"/>
    <property type="match status" value="1"/>
</dbReference>
<evidence type="ECO:0000256" key="1">
    <source>
        <dbReference type="ARBA" id="ARBA00001933"/>
    </source>
</evidence>
<evidence type="ECO:0000256" key="3">
    <source>
        <dbReference type="ARBA" id="ARBA00022679"/>
    </source>
</evidence>
<feature type="non-terminal residue" evidence="7">
    <location>
        <position position="1"/>
    </location>
</feature>
<evidence type="ECO:0000256" key="2">
    <source>
        <dbReference type="ARBA" id="ARBA00022490"/>
    </source>
</evidence>
<keyword evidence="4" id="KW-0663">Pyridoxal phosphate</keyword>
<dbReference type="GO" id="GO:0001514">
    <property type="term" value="P:selenocysteine incorporation"/>
    <property type="evidence" value="ECO:0007669"/>
    <property type="project" value="InterPro"/>
</dbReference>
<dbReference type="GO" id="GO:0004125">
    <property type="term" value="F:L-seryl-tRNA(Sec) selenium transferase activity"/>
    <property type="evidence" value="ECO:0007669"/>
    <property type="project" value="InterPro"/>
</dbReference>
<keyword evidence="3" id="KW-0808">Transferase</keyword>
<evidence type="ECO:0000313" key="7">
    <source>
        <dbReference type="EMBL" id="SUZ75623.1"/>
    </source>
</evidence>